<comment type="similarity">
    <text evidence="1">Belongs to the FAM219 family.</text>
</comment>
<dbReference type="PANTHER" id="PTHR31281:SF2">
    <property type="entry name" value="PROTEIN FAM219B"/>
    <property type="match status" value="1"/>
</dbReference>
<proteinExistence type="inferred from homology"/>
<dbReference type="AlphaFoldDB" id="A0A3Q0H7A3"/>
<dbReference type="CTD" id="57184"/>
<dbReference type="Proteomes" id="UP000189705">
    <property type="component" value="Unplaced"/>
</dbReference>
<evidence type="ECO:0000313" key="3">
    <source>
        <dbReference type="RefSeq" id="XP_025066313.1"/>
    </source>
</evidence>
<evidence type="ECO:0000256" key="1">
    <source>
        <dbReference type="ARBA" id="ARBA00010549"/>
    </source>
</evidence>
<name>A0A3Q0H7A3_ALLSI</name>
<reference evidence="3" key="1">
    <citation type="submission" date="2025-08" db="UniProtKB">
        <authorList>
            <consortium name="RefSeq"/>
        </authorList>
    </citation>
    <scope>IDENTIFICATION</scope>
</reference>
<evidence type="ECO:0000313" key="2">
    <source>
        <dbReference type="Proteomes" id="UP000189705"/>
    </source>
</evidence>
<keyword evidence="2" id="KW-1185">Reference proteome</keyword>
<dbReference type="InParanoid" id="A0A3Q0H7A3"/>
<sequence>MGLQISCATPVPLNTRRTAWKSNGDFYVSGRWFQLLTICRAGISGGSEPLKICGQSGFLFMLTWLGGQHCISVMLMWSGSSSVISRLEKHRELAKAVLRRKGILGGATLQQPKQASKRSVKFNKGYAALSQTADETLVSLESDSDGELESRGSSGYSSAEQVNQDLNRQLLQDGYHLDEIPDDEDLDLIPPKPVASSCPCCFGESLPCTIQ</sequence>
<accession>A0A3Q0H7A3</accession>
<dbReference type="Pfam" id="PF15260">
    <property type="entry name" value="FAM219A"/>
    <property type="match status" value="1"/>
</dbReference>
<gene>
    <name evidence="3" type="primary">FAM219B</name>
</gene>
<dbReference type="RefSeq" id="XP_025066313.1">
    <property type="nucleotide sequence ID" value="XM_025210528.1"/>
</dbReference>
<dbReference type="InterPro" id="IPR029339">
    <property type="entry name" value="FAM219"/>
</dbReference>
<protein>
    <submittedName>
        <fullName evidence="3">Protein FAM219B isoform X1</fullName>
    </submittedName>
</protein>
<dbReference type="GeneID" id="102379366"/>
<dbReference type="PANTHER" id="PTHR31281">
    <property type="entry name" value="PROTEIN FAM219A"/>
    <property type="match status" value="1"/>
</dbReference>
<organism evidence="2 3">
    <name type="scientific">Alligator sinensis</name>
    <name type="common">Chinese alligator</name>
    <dbReference type="NCBI Taxonomy" id="38654"/>
    <lineage>
        <taxon>Eukaryota</taxon>
        <taxon>Metazoa</taxon>
        <taxon>Chordata</taxon>
        <taxon>Craniata</taxon>
        <taxon>Vertebrata</taxon>
        <taxon>Euteleostomi</taxon>
        <taxon>Archelosauria</taxon>
        <taxon>Archosauria</taxon>
        <taxon>Crocodylia</taxon>
        <taxon>Alligatoridae</taxon>
        <taxon>Alligatorinae</taxon>
        <taxon>Alligator</taxon>
    </lineage>
</organism>